<dbReference type="Gene3D" id="3.40.630.30">
    <property type="match status" value="1"/>
</dbReference>
<sequence length="68" mass="8016">MGERLLVWAHRRSADENAQYLRLDCVETNVRLRRYYLDAGFTEVGRRDFGDDADTGWFSVVLFERSLT</sequence>
<evidence type="ECO:0008006" key="3">
    <source>
        <dbReference type="Google" id="ProtNLM"/>
    </source>
</evidence>
<dbReference type="EMBL" id="JARDXE010000005">
    <property type="protein sequence ID" value="MDE8645231.1"/>
    <property type="molecule type" value="Genomic_DNA"/>
</dbReference>
<proteinExistence type="predicted"/>
<gene>
    <name evidence="1" type="ORF">PXH69_09730</name>
</gene>
<protein>
    <recommendedName>
        <fullName evidence="3">GNAT family N-acetyltransferase</fullName>
    </recommendedName>
</protein>
<dbReference type="AlphaFoldDB" id="A0AAW6LIP2"/>
<accession>A0AAW6LIP2</accession>
<comment type="caution">
    <text evidence="1">The sequence shown here is derived from an EMBL/GenBank/DDBJ whole genome shotgun (WGS) entry which is preliminary data.</text>
</comment>
<dbReference type="InterPro" id="IPR016181">
    <property type="entry name" value="Acyl_CoA_acyltransferase"/>
</dbReference>
<dbReference type="SUPFAM" id="SSF55729">
    <property type="entry name" value="Acyl-CoA N-acyltransferases (Nat)"/>
    <property type="match status" value="1"/>
</dbReference>
<dbReference type="RefSeq" id="WP_275231703.1">
    <property type="nucleotide sequence ID" value="NZ_JARDXE010000005.1"/>
</dbReference>
<evidence type="ECO:0000313" key="2">
    <source>
        <dbReference type="Proteomes" id="UP001217325"/>
    </source>
</evidence>
<evidence type="ECO:0000313" key="1">
    <source>
        <dbReference type="EMBL" id="MDE8645231.1"/>
    </source>
</evidence>
<reference evidence="1" key="1">
    <citation type="submission" date="2023-02" db="EMBL/GenBank/DDBJ databases">
        <title>A novel hydrolase synthesized by Rhodococcus erythropolis HQ is responsible for the detoxification of Zearalenone.</title>
        <authorList>
            <person name="Hu J."/>
            <person name="Xu J."/>
        </authorList>
    </citation>
    <scope>NUCLEOTIDE SEQUENCE</scope>
    <source>
        <strain evidence="1">HQ</strain>
    </source>
</reference>
<dbReference type="Proteomes" id="UP001217325">
    <property type="component" value="Unassembled WGS sequence"/>
</dbReference>
<name>A0AAW6LIP2_RHOSG</name>
<organism evidence="1 2">
    <name type="scientific">Rhodococcus qingshengii</name>
    <dbReference type="NCBI Taxonomy" id="334542"/>
    <lineage>
        <taxon>Bacteria</taxon>
        <taxon>Bacillati</taxon>
        <taxon>Actinomycetota</taxon>
        <taxon>Actinomycetes</taxon>
        <taxon>Mycobacteriales</taxon>
        <taxon>Nocardiaceae</taxon>
        <taxon>Rhodococcus</taxon>
        <taxon>Rhodococcus erythropolis group</taxon>
    </lineage>
</organism>